<organism evidence="1 2">
    <name type="scientific">Vespula germanica</name>
    <name type="common">German yellow jacket</name>
    <name type="synonym">Paravespula germanica</name>
    <dbReference type="NCBI Taxonomy" id="30212"/>
    <lineage>
        <taxon>Eukaryota</taxon>
        <taxon>Metazoa</taxon>
        <taxon>Ecdysozoa</taxon>
        <taxon>Arthropoda</taxon>
        <taxon>Hexapoda</taxon>
        <taxon>Insecta</taxon>
        <taxon>Pterygota</taxon>
        <taxon>Neoptera</taxon>
        <taxon>Endopterygota</taxon>
        <taxon>Hymenoptera</taxon>
        <taxon>Apocrita</taxon>
        <taxon>Aculeata</taxon>
        <taxon>Vespoidea</taxon>
        <taxon>Vespidae</taxon>
        <taxon>Vespinae</taxon>
        <taxon>Vespula</taxon>
    </lineage>
</organism>
<dbReference type="AlphaFoldDB" id="A0A834JKD9"/>
<evidence type="ECO:0000313" key="2">
    <source>
        <dbReference type="Proteomes" id="UP000617340"/>
    </source>
</evidence>
<accession>A0A834JKD9</accession>
<dbReference type="Proteomes" id="UP000617340">
    <property type="component" value="Unassembled WGS sequence"/>
</dbReference>
<reference evidence="1" key="1">
    <citation type="journal article" date="2020" name="G3 (Bethesda)">
        <title>High-Quality Assemblies for Three Invasive Social Wasps from the &lt;i&gt;Vespula&lt;/i&gt; Genus.</title>
        <authorList>
            <person name="Harrop T.W.R."/>
            <person name="Guhlin J."/>
            <person name="McLaughlin G.M."/>
            <person name="Permina E."/>
            <person name="Stockwell P."/>
            <person name="Gilligan J."/>
            <person name="Le Lec M.F."/>
            <person name="Gruber M.A.M."/>
            <person name="Quinn O."/>
            <person name="Lovegrove M."/>
            <person name="Duncan E.J."/>
            <person name="Remnant E.J."/>
            <person name="Van Eeckhoven J."/>
            <person name="Graham B."/>
            <person name="Knapp R.A."/>
            <person name="Langford K.W."/>
            <person name="Kronenberg Z."/>
            <person name="Press M.O."/>
            <person name="Eacker S.M."/>
            <person name="Wilson-Rankin E.E."/>
            <person name="Purcell J."/>
            <person name="Lester P.J."/>
            <person name="Dearden P.K."/>
        </authorList>
    </citation>
    <scope>NUCLEOTIDE SEQUENCE</scope>
    <source>
        <strain evidence="1">Linc-1</strain>
    </source>
</reference>
<name>A0A834JKD9_VESGE</name>
<proteinExistence type="predicted"/>
<comment type="caution">
    <text evidence="1">The sequence shown here is derived from an EMBL/GenBank/DDBJ whole genome shotgun (WGS) entry which is preliminary data.</text>
</comment>
<sequence>MKWWNHINVSCDGSSGDAFSRMECQEAKPGTTLNTCRSRGNLVDKRAIRGHSVIPWGTPILSSPKTLRLKSDPSTNPTDFDFFDSFAATVSHTRPHPFPARVEKTL</sequence>
<dbReference type="EMBL" id="JACSDZ010000012">
    <property type="protein sequence ID" value="KAF7390158.1"/>
    <property type="molecule type" value="Genomic_DNA"/>
</dbReference>
<protein>
    <submittedName>
        <fullName evidence="1">Uncharacterized protein</fullName>
    </submittedName>
</protein>
<keyword evidence="2" id="KW-1185">Reference proteome</keyword>
<gene>
    <name evidence="1" type="ORF">HZH68_012015</name>
</gene>
<evidence type="ECO:0000313" key="1">
    <source>
        <dbReference type="EMBL" id="KAF7390158.1"/>
    </source>
</evidence>